<accession>A0A0J7NPD0</accession>
<gene>
    <name evidence="17" type="ORF">RF55_5501</name>
</gene>
<comment type="catalytic activity">
    <reaction evidence="13">
        <text>L-seryl-[protein] + ATP = O-phospho-L-seryl-[protein] + ADP + H(+)</text>
        <dbReference type="Rhea" id="RHEA:17989"/>
        <dbReference type="Rhea" id="RHEA-COMP:9863"/>
        <dbReference type="Rhea" id="RHEA-COMP:11604"/>
        <dbReference type="ChEBI" id="CHEBI:15378"/>
        <dbReference type="ChEBI" id="CHEBI:29999"/>
        <dbReference type="ChEBI" id="CHEBI:30616"/>
        <dbReference type="ChEBI" id="CHEBI:83421"/>
        <dbReference type="ChEBI" id="CHEBI:456216"/>
        <dbReference type="EC" id="2.7.11.1"/>
    </reaction>
</comment>
<keyword evidence="9 17" id="KW-0418">Kinase</keyword>
<evidence type="ECO:0000256" key="6">
    <source>
        <dbReference type="ARBA" id="ARBA00022553"/>
    </source>
</evidence>
<dbReference type="Gene3D" id="3.30.200.20">
    <property type="entry name" value="Phosphorylase Kinase, domain 1"/>
    <property type="match status" value="1"/>
</dbReference>
<evidence type="ECO:0000256" key="4">
    <source>
        <dbReference type="ARBA" id="ARBA00022490"/>
    </source>
</evidence>
<evidence type="ECO:0000256" key="7">
    <source>
        <dbReference type="ARBA" id="ARBA00022679"/>
    </source>
</evidence>
<dbReference type="PANTHER" id="PTHR48012:SF16">
    <property type="entry name" value="NON-SPECIFIC SERINE_THREONINE PROTEIN KINASE"/>
    <property type="match status" value="1"/>
</dbReference>
<dbReference type="PANTHER" id="PTHR48012">
    <property type="entry name" value="STERILE20-LIKE KINASE, ISOFORM B-RELATED"/>
    <property type="match status" value="1"/>
</dbReference>
<dbReference type="STRING" id="67767.A0A0J7NPD0"/>
<dbReference type="CDD" id="cd06610">
    <property type="entry name" value="STKc_OSR1_SPAK"/>
    <property type="match status" value="1"/>
</dbReference>
<protein>
    <recommendedName>
        <fullName evidence="3">non-specific serine/threonine protein kinase</fullName>
        <ecNumber evidence="3">2.7.11.1</ecNumber>
    </recommendedName>
</protein>
<evidence type="ECO:0000256" key="11">
    <source>
        <dbReference type="ARBA" id="ARBA00022990"/>
    </source>
</evidence>
<reference evidence="17 18" key="1">
    <citation type="submission" date="2015-04" db="EMBL/GenBank/DDBJ databases">
        <title>Lasius niger genome sequencing.</title>
        <authorList>
            <person name="Konorov E.A."/>
            <person name="Nikitin M.A."/>
            <person name="Kirill M.V."/>
            <person name="Chang P."/>
        </authorList>
    </citation>
    <scope>NUCLEOTIDE SEQUENCE [LARGE SCALE GENOMIC DNA]</scope>
    <source>
        <tissue evidence="17">Whole</tissue>
    </source>
</reference>
<evidence type="ECO:0000256" key="5">
    <source>
        <dbReference type="ARBA" id="ARBA00022527"/>
    </source>
</evidence>
<dbReference type="InterPro" id="IPR000719">
    <property type="entry name" value="Prot_kinase_dom"/>
</dbReference>
<sequence>MGQRKSGTLGAAAPISTEEEQLKFQDSRFLTTLVGRSRRISPDVLPSCSPGVFRQKSFRSSTPPKKVPAPAFSTAAITTTLIPRNSRVASAAVTNDRCAPRVAATSTVTIAPTPVTAVPPRDSGSRTVVGASLSLTLSRGARAASKQARLGPVLASKMASASSSTVVQGWPNTKDDYELKEVIGVGATAVVHAAFCIPRQEKCAIKRINLEKWNTNMDELLKEIQAMSSCNHENVVTYYTSFVVKEELWLVLRLLEGGSLLDIIKHKTRTTNCKHGVFDEATIATNNIRDIKAGNILLGEDGTVQIADFGVSAWLATGRDLSRQKVRHTFVGTPCWMAPEVMEQDHGYDFKADIWSLGITAIEMASGTAPYHKYPPMKVLMLTLQNDPPTLDTAADDKDQYKAYGKTFRKMIVDCLQKDPTKRPTATELLKHPFFKKAKDKKYLQQTLVAIGPSLETRVQKASKRQPGTSGRLHRTVTGEWVWSSEEEDSGGSSGDEGAKETLPVNTIEKASSDEDAGEPDEYYGQIKVAPSQIAIPATEQNVPINLVLRLRNERRELNDIRFEFTVGVDSAQGIAAELVAAGLVDGKDVVVIAANLKKLIESGGQLRTVTFSLNSGYAVNEIPDDKALIGFAQISLTD</sequence>
<evidence type="ECO:0000256" key="8">
    <source>
        <dbReference type="ARBA" id="ARBA00022741"/>
    </source>
</evidence>
<dbReference type="SUPFAM" id="SSF56112">
    <property type="entry name" value="Protein kinase-like (PK-like)"/>
    <property type="match status" value="1"/>
</dbReference>
<dbReference type="PaxDb" id="67767-A0A0J7NPD0"/>
<comment type="catalytic activity">
    <reaction evidence="12">
        <text>L-threonyl-[protein] + ATP = O-phospho-L-threonyl-[protein] + ADP + H(+)</text>
        <dbReference type="Rhea" id="RHEA:46608"/>
        <dbReference type="Rhea" id="RHEA-COMP:11060"/>
        <dbReference type="Rhea" id="RHEA-COMP:11605"/>
        <dbReference type="ChEBI" id="CHEBI:15378"/>
        <dbReference type="ChEBI" id="CHEBI:30013"/>
        <dbReference type="ChEBI" id="CHEBI:30616"/>
        <dbReference type="ChEBI" id="CHEBI:61977"/>
        <dbReference type="ChEBI" id="CHEBI:456216"/>
        <dbReference type="EC" id="2.7.11.1"/>
    </reaction>
</comment>
<dbReference type="Gene3D" id="1.10.510.10">
    <property type="entry name" value="Transferase(Phosphotransferase) domain 1"/>
    <property type="match status" value="1"/>
</dbReference>
<keyword evidence="10 14" id="KW-0067">ATP-binding</keyword>
<dbReference type="FunFam" id="3.10.20.90:FF:000043">
    <property type="entry name" value="serine/threonine-protein kinase OSR1 isoform X1"/>
    <property type="match status" value="1"/>
</dbReference>
<dbReference type="EC" id="2.7.11.1" evidence="3"/>
<dbReference type="SMART" id="SM00220">
    <property type="entry name" value="S_TKc"/>
    <property type="match status" value="1"/>
</dbReference>
<dbReference type="Gene3D" id="3.10.20.90">
    <property type="entry name" value="Phosphatidylinositol 3-kinase Catalytic Subunit, Chain A, domain 1"/>
    <property type="match status" value="1"/>
</dbReference>
<dbReference type="EMBL" id="LBMM01002794">
    <property type="protein sequence ID" value="KMQ94355.1"/>
    <property type="molecule type" value="Genomic_DNA"/>
</dbReference>
<dbReference type="PROSITE" id="PS00107">
    <property type="entry name" value="PROTEIN_KINASE_ATP"/>
    <property type="match status" value="1"/>
</dbReference>
<keyword evidence="7" id="KW-0808">Transferase</keyword>
<feature type="region of interest" description="Disordered" evidence="15">
    <location>
        <begin position="479"/>
        <end position="504"/>
    </location>
</feature>
<comment type="similarity">
    <text evidence="2">Belongs to the protein kinase superfamily. STE Ser/Thr protein kinase family. STE20 subfamily.</text>
</comment>
<evidence type="ECO:0000313" key="18">
    <source>
        <dbReference type="Proteomes" id="UP000036403"/>
    </source>
</evidence>
<dbReference type="GO" id="GO:0005524">
    <property type="term" value="F:ATP binding"/>
    <property type="evidence" value="ECO:0007669"/>
    <property type="project" value="UniProtKB-UniRule"/>
</dbReference>
<evidence type="ECO:0000256" key="2">
    <source>
        <dbReference type="ARBA" id="ARBA00008874"/>
    </source>
</evidence>
<evidence type="ECO:0000256" key="14">
    <source>
        <dbReference type="PROSITE-ProRule" id="PRU10141"/>
    </source>
</evidence>
<organism evidence="17 18">
    <name type="scientific">Lasius niger</name>
    <name type="common">Black garden ant</name>
    <dbReference type="NCBI Taxonomy" id="67767"/>
    <lineage>
        <taxon>Eukaryota</taxon>
        <taxon>Metazoa</taxon>
        <taxon>Ecdysozoa</taxon>
        <taxon>Arthropoda</taxon>
        <taxon>Hexapoda</taxon>
        <taxon>Insecta</taxon>
        <taxon>Pterygota</taxon>
        <taxon>Neoptera</taxon>
        <taxon>Endopterygota</taxon>
        <taxon>Hymenoptera</taxon>
        <taxon>Apocrita</taxon>
        <taxon>Aculeata</taxon>
        <taxon>Formicoidea</taxon>
        <taxon>Formicidae</taxon>
        <taxon>Formicinae</taxon>
        <taxon>Lasius</taxon>
        <taxon>Lasius</taxon>
    </lineage>
</organism>
<dbReference type="GO" id="GO:0005737">
    <property type="term" value="C:cytoplasm"/>
    <property type="evidence" value="ECO:0007669"/>
    <property type="project" value="UniProtKB-SubCell"/>
</dbReference>
<dbReference type="InterPro" id="IPR017441">
    <property type="entry name" value="Protein_kinase_ATP_BS"/>
</dbReference>
<dbReference type="InterPro" id="IPR050629">
    <property type="entry name" value="STE20/SPS1-PAK"/>
</dbReference>
<keyword evidence="11" id="KW-0007">Acetylation</keyword>
<keyword evidence="5" id="KW-0723">Serine/threonine-protein kinase</keyword>
<evidence type="ECO:0000256" key="9">
    <source>
        <dbReference type="ARBA" id="ARBA00022777"/>
    </source>
</evidence>
<feature type="binding site" evidence="14">
    <location>
        <position position="206"/>
    </location>
    <ligand>
        <name>ATP</name>
        <dbReference type="ChEBI" id="CHEBI:30616"/>
    </ligand>
</feature>
<dbReference type="InterPro" id="IPR024678">
    <property type="entry name" value="Kinase_OSR1/WNK_CCT"/>
</dbReference>
<evidence type="ECO:0000256" key="1">
    <source>
        <dbReference type="ARBA" id="ARBA00004496"/>
    </source>
</evidence>
<dbReference type="OrthoDB" id="8693905at2759"/>
<evidence type="ECO:0000256" key="10">
    <source>
        <dbReference type="ARBA" id="ARBA00022840"/>
    </source>
</evidence>
<evidence type="ECO:0000259" key="16">
    <source>
        <dbReference type="PROSITE" id="PS50011"/>
    </source>
</evidence>
<dbReference type="FunFam" id="3.30.200.20:FF:000114">
    <property type="entry name" value="serine/threonine-protein kinase OSR1 isoform X1"/>
    <property type="match status" value="1"/>
</dbReference>
<proteinExistence type="inferred from homology"/>
<dbReference type="GO" id="GO:0004674">
    <property type="term" value="F:protein serine/threonine kinase activity"/>
    <property type="evidence" value="ECO:0007669"/>
    <property type="project" value="UniProtKB-KW"/>
</dbReference>
<evidence type="ECO:0000256" key="13">
    <source>
        <dbReference type="ARBA" id="ARBA00048679"/>
    </source>
</evidence>
<keyword evidence="4" id="KW-0963">Cytoplasm</keyword>
<evidence type="ECO:0000256" key="15">
    <source>
        <dbReference type="SAM" id="MobiDB-lite"/>
    </source>
</evidence>
<dbReference type="InterPro" id="IPR011009">
    <property type="entry name" value="Kinase-like_dom_sf"/>
</dbReference>
<keyword evidence="6" id="KW-0597">Phosphoprotein</keyword>
<dbReference type="Pfam" id="PF12202">
    <property type="entry name" value="OSR1_C"/>
    <property type="match status" value="1"/>
</dbReference>
<comment type="subcellular location">
    <subcellularLocation>
        <location evidence="1">Cytoplasm</location>
    </subcellularLocation>
</comment>
<dbReference type="AlphaFoldDB" id="A0A0J7NPD0"/>
<comment type="caution">
    <text evidence="17">The sequence shown here is derived from an EMBL/GenBank/DDBJ whole genome shotgun (WGS) entry which is preliminary data.</text>
</comment>
<feature type="domain" description="Protein kinase" evidence="16">
    <location>
        <begin position="177"/>
        <end position="435"/>
    </location>
</feature>
<evidence type="ECO:0000256" key="3">
    <source>
        <dbReference type="ARBA" id="ARBA00012513"/>
    </source>
</evidence>
<dbReference type="PROSITE" id="PS50011">
    <property type="entry name" value="PROTEIN_KINASE_DOM"/>
    <property type="match status" value="1"/>
</dbReference>
<dbReference type="Proteomes" id="UP000036403">
    <property type="component" value="Unassembled WGS sequence"/>
</dbReference>
<dbReference type="FunFam" id="1.10.510.10:FF:000068">
    <property type="entry name" value="STE20/SPS1-related proline-alanine-rich protein kinase"/>
    <property type="match status" value="1"/>
</dbReference>
<evidence type="ECO:0000313" key="17">
    <source>
        <dbReference type="EMBL" id="KMQ94355.1"/>
    </source>
</evidence>
<keyword evidence="8 14" id="KW-0547">Nucleotide-binding</keyword>
<dbReference type="Pfam" id="PF00069">
    <property type="entry name" value="Pkinase"/>
    <property type="match status" value="1"/>
</dbReference>
<keyword evidence="18" id="KW-1185">Reference proteome</keyword>
<evidence type="ECO:0000256" key="12">
    <source>
        <dbReference type="ARBA" id="ARBA00047899"/>
    </source>
</evidence>
<name>A0A0J7NPD0_LASNI</name>